<dbReference type="Pfam" id="PF01171">
    <property type="entry name" value="ATP_bind_3"/>
    <property type="match status" value="1"/>
</dbReference>
<evidence type="ECO:0000259" key="1">
    <source>
        <dbReference type="Pfam" id="PF01171"/>
    </source>
</evidence>
<evidence type="ECO:0000313" key="3">
    <source>
        <dbReference type="Proteomes" id="UP001144471"/>
    </source>
</evidence>
<dbReference type="AlphaFoldDB" id="A0A9W6GL83"/>
<keyword evidence="3" id="KW-1185">Reference proteome</keyword>
<feature type="domain" description="tRNA(Ile)-lysidine/2-thiocytidine synthase N-terminal" evidence="1">
    <location>
        <begin position="106"/>
        <end position="270"/>
    </location>
</feature>
<dbReference type="InterPro" id="IPR014729">
    <property type="entry name" value="Rossmann-like_a/b/a_fold"/>
</dbReference>
<dbReference type="Gene3D" id="3.40.50.620">
    <property type="entry name" value="HUPs"/>
    <property type="match status" value="1"/>
</dbReference>
<dbReference type="Proteomes" id="UP001144471">
    <property type="component" value="Unassembled WGS sequence"/>
</dbReference>
<protein>
    <submittedName>
        <fullName evidence="2">tRNA 2-thiocytidine(32) synthetase TtcA</fullName>
    </submittedName>
</protein>
<dbReference type="RefSeq" id="WP_281834224.1">
    <property type="nucleotide sequence ID" value="NZ_BSDY01000004.1"/>
</dbReference>
<gene>
    <name evidence="2" type="ORF">PM10SUCC1_11460</name>
</gene>
<name>A0A9W6GL83_9FUSO</name>
<dbReference type="EMBL" id="BSDY01000004">
    <property type="protein sequence ID" value="GLI55632.1"/>
    <property type="molecule type" value="Genomic_DNA"/>
</dbReference>
<dbReference type="PANTHER" id="PTHR43686">
    <property type="entry name" value="SULFURTRANSFERASE-RELATED"/>
    <property type="match status" value="1"/>
</dbReference>
<dbReference type="InterPro" id="IPR011063">
    <property type="entry name" value="TilS/TtcA_N"/>
</dbReference>
<proteinExistence type="predicted"/>
<reference evidence="2" key="1">
    <citation type="submission" date="2022-12" db="EMBL/GenBank/DDBJ databases">
        <title>Reference genome sequencing for broad-spectrum identification of bacterial and archaeal isolates by mass spectrometry.</title>
        <authorList>
            <person name="Sekiguchi Y."/>
            <person name="Tourlousse D.M."/>
        </authorList>
    </citation>
    <scope>NUCLEOTIDE SEQUENCE</scope>
    <source>
        <strain evidence="2">10succ1</strain>
    </source>
</reference>
<dbReference type="SUPFAM" id="SSF52402">
    <property type="entry name" value="Adenine nucleotide alpha hydrolases-like"/>
    <property type="match status" value="1"/>
</dbReference>
<dbReference type="PANTHER" id="PTHR43686:SF1">
    <property type="entry name" value="AMINOTRAN_5 DOMAIN-CONTAINING PROTEIN"/>
    <property type="match status" value="1"/>
</dbReference>
<accession>A0A9W6GL83</accession>
<sequence>MAMRISNIADLHGLKHENYRFTVEGETLKVVNSREKIEFNIEFNESRRLKTTKTIEKYTGLKIELAELGDREVLSYIEDKGFNKVMWNPIGKAMHKYNMVEPGDRIAVGVSGGKDSMTLLNALVRIKKIVNFDFEILPMHIHPSVDSAKYGMVEDYCRKLGLELQVFETDLAKFLFEEKKPKNPCFLCGRIRRGMLYRIMKEQNINKLALGHHKDDIIETFLMNIFYQGNMLAMKPAYESEEYGVKVIRPLALVEEKDIIRYVKRLNIPILVSECPYETNENSRRLKMKNLIKDLSEDNSEIRSVILNGIKDLLV</sequence>
<organism evidence="2 3">
    <name type="scientific">Propionigenium maris DSM 9537</name>
    <dbReference type="NCBI Taxonomy" id="1123000"/>
    <lineage>
        <taxon>Bacteria</taxon>
        <taxon>Fusobacteriati</taxon>
        <taxon>Fusobacteriota</taxon>
        <taxon>Fusobacteriia</taxon>
        <taxon>Fusobacteriales</taxon>
        <taxon>Fusobacteriaceae</taxon>
        <taxon>Propionigenium</taxon>
    </lineage>
</organism>
<comment type="caution">
    <text evidence="2">The sequence shown here is derived from an EMBL/GenBank/DDBJ whole genome shotgun (WGS) entry which is preliminary data.</text>
</comment>
<dbReference type="CDD" id="cd24138">
    <property type="entry name" value="TtcA-like"/>
    <property type="match status" value="1"/>
</dbReference>
<evidence type="ECO:0000313" key="2">
    <source>
        <dbReference type="EMBL" id="GLI55632.1"/>
    </source>
</evidence>